<dbReference type="AlphaFoldDB" id="A0A9W8Y0G8"/>
<dbReference type="InterPro" id="IPR036864">
    <property type="entry name" value="Zn2-C6_fun-type_DNA-bd_sf"/>
</dbReference>
<dbReference type="OrthoDB" id="3172332at2759"/>
<evidence type="ECO:0000256" key="6">
    <source>
        <dbReference type="ARBA" id="ARBA00023242"/>
    </source>
</evidence>
<keyword evidence="2" id="KW-0862">Zinc</keyword>
<dbReference type="CDD" id="cd00067">
    <property type="entry name" value="GAL4"/>
    <property type="match status" value="1"/>
</dbReference>
<evidence type="ECO:0000313" key="8">
    <source>
        <dbReference type="EMBL" id="KAJ4364509.1"/>
    </source>
</evidence>
<keyword evidence="5" id="KW-0804">Transcription</keyword>
<dbReference type="InterPro" id="IPR021858">
    <property type="entry name" value="Fun_TF"/>
</dbReference>
<organism evidence="8 9">
    <name type="scientific">Neocucurbitaria cava</name>
    <dbReference type="NCBI Taxonomy" id="798079"/>
    <lineage>
        <taxon>Eukaryota</taxon>
        <taxon>Fungi</taxon>
        <taxon>Dikarya</taxon>
        <taxon>Ascomycota</taxon>
        <taxon>Pezizomycotina</taxon>
        <taxon>Dothideomycetes</taxon>
        <taxon>Pleosporomycetidae</taxon>
        <taxon>Pleosporales</taxon>
        <taxon>Pleosporineae</taxon>
        <taxon>Cucurbitariaceae</taxon>
        <taxon>Neocucurbitaria</taxon>
    </lineage>
</organism>
<keyword evidence="1" id="KW-0479">Metal-binding</keyword>
<dbReference type="Pfam" id="PF11951">
    <property type="entry name" value="Fungal_trans_2"/>
    <property type="match status" value="1"/>
</dbReference>
<evidence type="ECO:0000256" key="1">
    <source>
        <dbReference type="ARBA" id="ARBA00022723"/>
    </source>
</evidence>
<feature type="domain" description="Zn(2)-C6 fungal-type" evidence="7">
    <location>
        <begin position="6"/>
        <end position="32"/>
    </location>
</feature>
<evidence type="ECO:0000256" key="3">
    <source>
        <dbReference type="ARBA" id="ARBA00023015"/>
    </source>
</evidence>
<protein>
    <recommendedName>
        <fullName evidence="7">Zn(2)-C6 fungal-type domain-containing protein</fullName>
    </recommendedName>
</protein>
<gene>
    <name evidence="8" type="ORF">N0V83_009104</name>
</gene>
<evidence type="ECO:0000256" key="2">
    <source>
        <dbReference type="ARBA" id="ARBA00022833"/>
    </source>
</evidence>
<evidence type="ECO:0000259" key="7">
    <source>
        <dbReference type="Pfam" id="PF00172"/>
    </source>
</evidence>
<comment type="caution">
    <text evidence="8">The sequence shown here is derived from an EMBL/GenBank/DDBJ whole genome shotgun (WGS) entry which is preliminary data.</text>
</comment>
<evidence type="ECO:0000313" key="9">
    <source>
        <dbReference type="Proteomes" id="UP001140560"/>
    </source>
</evidence>
<evidence type="ECO:0000256" key="5">
    <source>
        <dbReference type="ARBA" id="ARBA00023163"/>
    </source>
</evidence>
<dbReference type="InterPro" id="IPR001138">
    <property type="entry name" value="Zn2Cys6_DnaBD"/>
</dbReference>
<dbReference type="SUPFAM" id="SSF57701">
    <property type="entry name" value="Zn2/Cys6 DNA-binding domain"/>
    <property type="match status" value="1"/>
</dbReference>
<proteinExistence type="predicted"/>
<keyword evidence="6" id="KW-0539">Nucleus</keyword>
<reference evidence="8" key="1">
    <citation type="submission" date="2022-10" db="EMBL/GenBank/DDBJ databases">
        <title>Tapping the CABI collections for fungal endophytes: first genome assemblies for Collariella, Neodidymelliopsis, Ascochyta clinopodiicola, Didymella pomorum, Didymosphaeria variabile, Neocosmospora piperis and Neocucurbitaria cava.</title>
        <authorList>
            <person name="Hill R."/>
        </authorList>
    </citation>
    <scope>NUCLEOTIDE SEQUENCE</scope>
    <source>
        <strain evidence="8">IMI 356814</strain>
    </source>
</reference>
<dbReference type="Proteomes" id="UP001140560">
    <property type="component" value="Unassembled WGS sequence"/>
</dbReference>
<dbReference type="GO" id="GO:0003677">
    <property type="term" value="F:DNA binding"/>
    <property type="evidence" value="ECO:0007669"/>
    <property type="project" value="UniProtKB-KW"/>
</dbReference>
<dbReference type="PANTHER" id="PTHR36206">
    <property type="entry name" value="ASPERCRYPTIN BIOSYNTHESIS CLUSTER-SPECIFIC TRANSCRIPTION REGULATOR ATNN-RELATED"/>
    <property type="match status" value="1"/>
</dbReference>
<keyword evidence="4" id="KW-0238">DNA-binding</keyword>
<dbReference type="PANTHER" id="PTHR36206:SF16">
    <property type="entry name" value="TRANSCRIPTION FACTOR DOMAIN-CONTAINING PROTEIN-RELATED"/>
    <property type="match status" value="1"/>
</dbReference>
<dbReference type="EMBL" id="JAPEUY010000017">
    <property type="protein sequence ID" value="KAJ4364509.1"/>
    <property type="molecule type" value="Genomic_DNA"/>
</dbReference>
<dbReference type="InterPro" id="IPR052360">
    <property type="entry name" value="Transcr_Regulatory_Proteins"/>
</dbReference>
<dbReference type="GO" id="GO:0000981">
    <property type="term" value="F:DNA-binding transcription factor activity, RNA polymerase II-specific"/>
    <property type="evidence" value="ECO:0007669"/>
    <property type="project" value="InterPro"/>
</dbReference>
<dbReference type="Pfam" id="PF00172">
    <property type="entry name" value="Zn_clus"/>
    <property type="match status" value="1"/>
</dbReference>
<name>A0A9W8Y0G8_9PLEO</name>
<dbReference type="GO" id="GO:0008270">
    <property type="term" value="F:zinc ion binding"/>
    <property type="evidence" value="ECO:0007669"/>
    <property type="project" value="InterPro"/>
</dbReference>
<sequence length="558" mass="63344">MLILSRIRRVKCDEGKPVCARCSTTGRVCDGYGIWGGGGNSYAERYGSPKSQSPSPITIERGLTKAIGVQELRHLQWFRMKVIHTVSGWFGSQFWAKVALPATSTEPAILHAVIALSAAHMCEFHPWQAPDARERFVLQQYSKAINLLQSVLLHRDKTSIAVVLIVCQVFTFLEYLRGKHKLAETHLRNGLRLLKDLYTEESMSYHGVVVLKPASHAKVLDHGIVRSFATMHLQADLFGRHLAGIDMILQPMETEVPFPTFANVEEAKDCLDKLLHGILLISQKLRENRDGFENDWSRFDHAQEQAMSLLQAWLETYYRTTVEMKRRILLNGNPPEGPLAFGTKTPPSTKPITREPIAYKLLLSYHAMATIMCNCLRADSESAYEAHTTEFMIILEGSIELWKAYLLALSVPNNVKLSDSISEFGFLPPLYYTALKCRNHRIRLHAIRLLSQIPHKEGVWDSNITASVGRKVMRLEEAEVSRGMDFDFDDEFPLEVVPDLDAYCYPKLPESSLFHEVQVDLQEEPANSAVLTCKRWQVDGNLEVLKCHFDGRRWTNIP</sequence>
<accession>A0A9W8Y0G8</accession>
<keyword evidence="9" id="KW-1185">Reference proteome</keyword>
<evidence type="ECO:0000256" key="4">
    <source>
        <dbReference type="ARBA" id="ARBA00023125"/>
    </source>
</evidence>
<keyword evidence="3" id="KW-0805">Transcription regulation</keyword>